<dbReference type="GO" id="GO:0004525">
    <property type="term" value="F:ribonuclease III activity"/>
    <property type="evidence" value="ECO:0007669"/>
    <property type="project" value="UniProtKB-EC"/>
</dbReference>
<dbReference type="GO" id="GO:0030422">
    <property type="term" value="P:siRNA processing"/>
    <property type="evidence" value="ECO:0007669"/>
    <property type="project" value="TreeGrafter"/>
</dbReference>
<dbReference type="SUPFAM" id="SSF69065">
    <property type="entry name" value="RNase III domain-like"/>
    <property type="match status" value="1"/>
</dbReference>
<keyword evidence="11" id="KW-1185">Reference proteome</keyword>
<reference evidence="10 11" key="1">
    <citation type="journal article" date="2018" name="Nat. Genet.">
        <title>The Rosa genome provides new insights in the design of modern roses.</title>
        <authorList>
            <person name="Bendahmane M."/>
        </authorList>
    </citation>
    <scope>NUCLEOTIDE SEQUENCE [LARGE SCALE GENOMIC DNA]</scope>
    <source>
        <strain evidence="11">cv. Old Blush</strain>
    </source>
</reference>
<keyword evidence="8" id="KW-0694">RNA-binding</keyword>
<dbReference type="GO" id="GO:0003723">
    <property type="term" value="F:RNA binding"/>
    <property type="evidence" value="ECO:0007669"/>
    <property type="project" value="UniProtKB-KW"/>
</dbReference>
<comment type="caution">
    <text evidence="10">The sequence shown here is derived from an EMBL/GenBank/DDBJ whole genome shotgun (WGS) entry which is preliminary data.</text>
</comment>
<evidence type="ECO:0000313" key="11">
    <source>
        <dbReference type="Proteomes" id="UP000238479"/>
    </source>
</evidence>
<comment type="cofactor">
    <cofactor evidence="2">
        <name>Mg(2+)</name>
        <dbReference type="ChEBI" id="CHEBI:18420"/>
    </cofactor>
</comment>
<dbReference type="InterPro" id="IPR000999">
    <property type="entry name" value="RNase_III_dom"/>
</dbReference>
<dbReference type="EC" id="3.1.26.3" evidence="10"/>
<accession>A0A2P6QCL0</accession>
<gene>
    <name evidence="10" type="ORF">RchiOBHm_Chr5g0040511</name>
</gene>
<keyword evidence="4" id="KW-0479">Metal-binding</keyword>
<sequence length="365" mass="41789">MWSQIILLAQDNDTLKVVFGLTMFLLILQNFSTRIFCKINPRSNEKITTVAPLRLPEMKESVDAVERILDYDFKNKRLLEEALIHPSFRISDAVSYQRLAFLGDTVLDLAVSKDLFLAYPVIDQGDLTRLRSANVSNEKFARVAVRHGLYNYLRSTATHALDNQVREFTEAIRREEEKTPVFGRSVEAPKVLADIVESVAGAIYFDLNFDLELLWMKFKHVLEPIVTLEELQQQPHPVTELQQQARPVTELQQQPYPVQQPHPVTELHQLCQKQGKNVSIEYGRRKMKSNIDGKCVALGSAEQKGSVKVNAAEMALRKLIYDALVEVIAEIDQPFSVKKAKDELHKICAEKRWPQPIYTYESLLN</sequence>
<name>A0A2P6QCL0_ROSCH</name>
<evidence type="ECO:0000313" key="10">
    <source>
        <dbReference type="EMBL" id="PRQ31901.1"/>
    </source>
</evidence>
<dbReference type="SMART" id="SM00535">
    <property type="entry name" value="RIBOc"/>
    <property type="match status" value="1"/>
</dbReference>
<dbReference type="OMA" id="CANTNTE"/>
<keyword evidence="5" id="KW-0255">Endonuclease</keyword>
<feature type="domain" description="RNase III" evidence="9">
    <location>
        <begin position="62"/>
        <end position="208"/>
    </location>
</feature>
<dbReference type="PANTHER" id="PTHR14950">
    <property type="entry name" value="DICER-RELATED"/>
    <property type="match status" value="1"/>
</dbReference>
<evidence type="ECO:0000259" key="9">
    <source>
        <dbReference type="PROSITE" id="PS50142"/>
    </source>
</evidence>
<evidence type="ECO:0000256" key="6">
    <source>
        <dbReference type="ARBA" id="ARBA00022801"/>
    </source>
</evidence>
<evidence type="ECO:0000256" key="2">
    <source>
        <dbReference type="ARBA" id="ARBA00001946"/>
    </source>
</evidence>
<evidence type="ECO:0000256" key="3">
    <source>
        <dbReference type="ARBA" id="ARBA00022722"/>
    </source>
</evidence>
<protein>
    <submittedName>
        <fullName evidence="10">Putative ribonuclease III</fullName>
        <ecNumber evidence="10">3.1.26.3</ecNumber>
    </submittedName>
</protein>
<dbReference type="PROSITE" id="PS50142">
    <property type="entry name" value="RNASE_3_2"/>
    <property type="match status" value="1"/>
</dbReference>
<organism evidence="10 11">
    <name type="scientific">Rosa chinensis</name>
    <name type="common">China rose</name>
    <dbReference type="NCBI Taxonomy" id="74649"/>
    <lineage>
        <taxon>Eukaryota</taxon>
        <taxon>Viridiplantae</taxon>
        <taxon>Streptophyta</taxon>
        <taxon>Embryophyta</taxon>
        <taxon>Tracheophyta</taxon>
        <taxon>Spermatophyta</taxon>
        <taxon>Magnoliopsida</taxon>
        <taxon>eudicotyledons</taxon>
        <taxon>Gunneridae</taxon>
        <taxon>Pentapetalae</taxon>
        <taxon>rosids</taxon>
        <taxon>fabids</taxon>
        <taxon>Rosales</taxon>
        <taxon>Rosaceae</taxon>
        <taxon>Rosoideae</taxon>
        <taxon>Rosoideae incertae sedis</taxon>
        <taxon>Rosa</taxon>
    </lineage>
</organism>
<dbReference type="OrthoDB" id="416741at2759"/>
<keyword evidence="6 10" id="KW-0378">Hydrolase</keyword>
<dbReference type="STRING" id="74649.A0A2P6QCL0"/>
<evidence type="ECO:0000256" key="7">
    <source>
        <dbReference type="ARBA" id="ARBA00022842"/>
    </source>
</evidence>
<dbReference type="EMBL" id="PDCK01000043">
    <property type="protein sequence ID" value="PRQ31901.1"/>
    <property type="molecule type" value="Genomic_DNA"/>
</dbReference>
<evidence type="ECO:0000256" key="4">
    <source>
        <dbReference type="ARBA" id="ARBA00022723"/>
    </source>
</evidence>
<dbReference type="Gramene" id="PRQ31901">
    <property type="protein sequence ID" value="PRQ31901"/>
    <property type="gene ID" value="RchiOBHm_Chr5g0040511"/>
</dbReference>
<dbReference type="PANTHER" id="PTHR14950:SF80">
    <property type="entry name" value="RNASE III DOMAIN-CONTAINING PROTEIN"/>
    <property type="match status" value="1"/>
</dbReference>
<evidence type="ECO:0000256" key="1">
    <source>
        <dbReference type="ARBA" id="ARBA00001936"/>
    </source>
</evidence>
<dbReference type="FunFam" id="1.10.1520.10:FF:000004">
    <property type="entry name" value="Endoribonuclease dicer-like 1"/>
    <property type="match status" value="1"/>
</dbReference>
<keyword evidence="3" id="KW-0540">Nuclease</keyword>
<evidence type="ECO:0000256" key="8">
    <source>
        <dbReference type="ARBA" id="ARBA00022884"/>
    </source>
</evidence>
<dbReference type="Gene3D" id="1.10.1520.10">
    <property type="entry name" value="Ribonuclease III domain"/>
    <property type="match status" value="1"/>
</dbReference>
<dbReference type="Pfam" id="PF00636">
    <property type="entry name" value="Ribonuclease_3"/>
    <property type="match status" value="1"/>
</dbReference>
<proteinExistence type="predicted"/>
<dbReference type="CDD" id="cd00593">
    <property type="entry name" value="RIBOc"/>
    <property type="match status" value="1"/>
</dbReference>
<evidence type="ECO:0000256" key="5">
    <source>
        <dbReference type="ARBA" id="ARBA00022759"/>
    </source>
</evidence>
<dbReference type="SUPFAM" id="SSF54768">
    <property type="entry name" value="dsRNA-binding domain-like"/>
    <property type="match status" value="1"/>
</dbReference>
<dbReference type="Proteomes" id="UP000238479">
    <property type="component" value="Chromosome 5"/>
</dbReference>
<comment type="cofactor">
    <cofactor evidence="1">
        <name>Mn(2+)</name>
        <dbReference type="ChEBI" id="CHEBI:29035"/>
    </cofactor>
</comment>
<keyword evidence="7" id="KW-0460">Magnesium</keyword>
<dbReference type="GO" id="GO:0046872">
    <property type="term" value="F:metal ion binding"/>
    <property type="evidence" value="ECO:0007669"/>
    <property type="project" value="UniProtKB-KW"/>
</dbReference>
<dbReference type="GO" id="GO:0005737">
    <property type="term" value="C:cytoplasm"/>
    <property type="evidence" value="ECO:0007669"/>
    <property type="project" value="TreeGrafter"/>
</dbReference>
<dbReference type="GO" id="GO:0005634">
    <property type="term" value="C:nucleus"/>
    <property type="evidence" value="ECO:0007669"/>
    <property type="project" value="TreeGrafter"/>
</dbReference>
<dbReference type="AlphaFoldDB" id="A0A2P6QCL0"/>
<dbReference type="InterPro" id="IPR036389">
    <property type="entry name" value="RNase_III_sf"/>
</dbReference>